<evidence type="ECO:0000313" key="2">
    <source>
        <dbReference type="EMBL" id="RSO56152.1"/>
    </source>
</evidence>
<keyword evidence="1" id="KW-0175">Coiled coil</keyword>
<dbReference type="RefSeq" id="WP_057090907.1">
    <property type="nucleotide sequence ID" value="NZ_LLGF01000252.1"/>
</dbReference>
<organism evidence="2 3">
    <name type="scientific">Acinetobacter pittii</name>
    <name type="common">Acinetobacter genomosp. 3</name>
    <dbReference type="NCBI Taxonomy" id="48296"/>
    <lineage>
        <taxon>Bacteria</taxon>
        <taxon>Pseudomonadati</taxon>
        <taxon>Pseudomonadota</taxon>
        <taxon>Gammaproteobacteria</taxon>
        <taxon>Moraxellales</taxon>
        <taxon>Moraxellaceae</taxon>
        <taxon>Acinetobacter</taxon>
        <taxon>Acinetobacter calcoaceticus/baumannii complex</taxon>
    </lineage>
</organism>
<proteinExistence type="predicted"/>
<reference evidence="2 3" key="1">
    <citation type="submission" date="2018-10" db="EMBL/GenBank/DDBJ databases">
        <title>GWAS and RNA-Seq identify cryptic mechanisms of antimicrobial resistance in Acinetobacter baumannii.</title>
        <authorList>
            <person name="Sahl J.W."/>
        </authorList>
    </citation>
    <scope>NUCLEOTIDE SEQUENCE [LARGE SCALE GENOMIC DNA]</scope>
    <source>
        <strain evidence="2 3">TG41884</strain>
    </source>
</reference>
<dbReference type="Proteomes" id="UP000271320">
    <property type="component" value="Unassembled WGS sequence"/>
</dbReference>
<sequence>MNMLANISFDAAVFTSLEATNVEVINDEIYFSLICPNKEHIFVVGKCSGIEKESSFEWDEGNPQYAQEVNFTMLQVTEFSRPHVEDYEFVDAIDGQPFALTSAQIQAINEELEELAREEKINELRGG</sequence>
<dbReference type="EMBL" id="RFEW01000018">
    <property type="protein sequence ID" value="RSO56152.1"/>
    <property type="molecule type" value="Genomic_DNA"/>
</dbReference>
<feature type="coiled-coil region" evidence="1">
    <location>
        <begin position="98"/>
        <end position="125"/>
    </location>
</feature>
<gene>
    <name evidence="2" type="ORF">EA752_17240</name>
</gene>
<protein>
    <submittedName>
        <fullName evidence="2">Uncharacterized protein</fullName>
    </submittedName>
</protein>
<dbReference type="AlphaFoldDB" id="A0AB37TC41"/>
<evidence type="ECO:0000256" key="1">
    <source>
        <dbReference type="SAM" id="Coils"/>
    </source>
</evidence>
<comment type="caution">
    <text evidence="2">The sequence shown here is derived from an EMBL/GenBank/DDBJ whole genome shotgun (WGS) entry which is preliminary data.</text>
</comment>
<accession>A0AB37TC41</accession>
<name>A0AB37TC41_ACIPI</name>
<evidence type="ECO:0000313" key="3">
    <source>
        <dbReference type="Proteomes" id="UP000271320"/>
    </source>
</evidence>